<accession>A0A346XTF2</accession>
<dbReference type="RefSeq" id="WP_164709907.1">
    <property type="nucleotide sequence ID" value="NZ_CP031165.1"/>
</dbReference>
<dbReference type="EMBL" id="CP031165">
    <property type="protein sequence ID" value="AXV05499.1"/>
    <property type="molecule type" value="Genomic_DNA"/>
</dbReference>
<evidence type="ECO:0000313" key="2">
    <source>
        <dbReference type="Proteomes" id="UP000264006"/>
    </source>
</evidence>
<dbReference type="KEGG" id="euz:DVS28_a0798"/>
<evidence type="ECO:0000313" key="1">
    <source>
        <dbReference type="EMBL" id="AXV05499.1"/>
    </source>
</evidence>
<reference evidence="1 2" key="1">
    <citation type="submission" date="2018-09" db="EMBL/GenBank/DDBJ databases">
        <title>Complete genome sequence of Euzebya sp. DY32-46 isolated from seawater of Pacific Ocean.</title>
        <authorList>
            <person name="Xu L."/>
            <person name="Wu Y.-H."/>
            <person name="Xu X.-W."/>
        </authorList>
    </citation>
    <scope>NUCLEOTIDE SEQUENCE [LARGE SCALE GENOMIC DNA]</scope>
    <source>
        <strain evidence="1 2">DY32-46</strain>
    </source>
</reference>
<name>A0A346XTF2_9ACTN</name>
<keyword evidence="2" id="KW-1185">Reference proteome</keyword>
<organism evidence="1 2">
    <name type="scientific">Euzebya pacifica</name>
    <dbReference type="NCBI Taxonomy" id="1608957"/>
    <lineage>
        <taxon>Bacteria</taxon>
        <taxon>Bacillati</taxon>
        <taxon>Actinomycetota</taxon>
        <taxon>Nitriliruptoria</taxon>
        <taxon>Euzebyales</taxon>
    </lineage>
</organism>
<proteinExistence type="predicted"/>
<dbReference type="AlphaFoldDB" id="A0A346XTF2"/>
<sequence>MAEQFLDARQAALNGLFDDAAVFPPANRPMEDALASHRGHQGGDRGWLVNRFLIRASQAGELPELLEDPDELQLGVVLDRTAGGTFAESVGADLASITGLARDRRIRLTGLELSLDGDDAEGEVAGILAALQGARFPENLTLAIEVPISGRSAGEVLRGISAIAGARAPGGRYADGLIAKVRCGGTVASAIPADLEVAGFIRACAKEQVPFKATAGLHHPSRTTNEDHGGLEHGFLNVLAAATAAFQGERLDVVEDHLGRAGDQFKLGPGAMIVGDAVVEGQTLAAVRAQFFRGIGCCDILDPITDLAQMGVVTATGGLS</sequence>
<dbReference type="Proteomes" id="UP000264006">
    <property type="component" value="Chromosome"/>
</dbReference>
<protein>
    <submittedName>
        <fullName evidence="1">Uncharacterized protein</fullName>
    </submittedName>
</protein>
<gene>
    <name evidence="1" type="ORF">DVS28_a0798</name>
</gene>